<dbReference type="RefSeq" id="WP_017362305.1">
    <property type="nucleotide sequence ID" value="NZ_FMZQ01000007.1"/>
</dbReference>
<evidence type="ECO:0000313" key="2">
    <source>
        <dbReference type="Proteomes" id="UP000199467"/>
    </source>
</evidence>
<sequence>MALEVFALLDDNGDHNSGCYIFCGKKADLLKLARPLEEFYAANRRKKKVEALAAKIVTAAQLPTPMVRIDKPEGVVLMDVIAAMAEGRAASHTYSKLYARFEDTLCVYGG</sequence>
<protein>
    <submittedName>
        <fullName evidence="1">Uncharacterized protein</fullName>
    </submittedName>
</protein>
<evidence type="ECO:0000313" key="1">
    <source>
        <dbReference type="EMBL" id="SDC84792.1"/>
    </source>
</evidence>
<accession>A0A1G6PX72</accession>
<dbReference type="EMBL" id="FMZQ01000007">
    <property type="protein sequence ID" value="SDC84792.1"/>
    <property type="molecule type" value="Genomic_DNA"/>
</dbReference>
<gene>
    <name evidence="1" type="ORF">SAMN05216576_107142</name>
</gene>
<name>A0A1G6PX72_9GAMM</name>
<dbReference type="GeneID" id="57609062"/>
<organism evidence="1 2">
    <name type="scientific">Ectopseudomonas chengduensis</name>
    <dbReference type="NCBI Taxonomy" id="489632"/>
    <lineage>
        <taxon>Bacteria</taxon>
        <taxon>Pseudomonadati</taxon>
        <taxon>Pseudomonadota</taxon>
        <taxon>Gammaproteobacteria</taxon>
        <taxon>Pseudomonadales</taxon>
        <taxon>Pseudomonadaceae</taxon>
        <taxon>Ectopseudomonas</taxon>
    </lineage>
</organism>
<keyword evidence="2" id="KW-1185">Reference proteome</keyword>
<reference evidence="2" key="1">
    <citation type="submission" date="2016-10" db="EMBL/GenBank/DDBJ databases">
        <authorList>
            <person name="Varghese N."/>
            <person name="Submissions S."/>
        </authorList>
    </citation>
    <scope>NUCLEOTIDE SEQUENCE [LARGE SCALE GENOMIC DNA]</scope>
    <source>
        <strain evidence="2">DSM 26382</strain>
    </source>
</reference>
<dbReference type="AlphaFoldDB" id="A0A1G6PX72"/>
<dbReference type="Proteomes" id="UP000199467">
    <property type="component" value="Unassembled WGS sequence"/>
</dbReference>
<proteinExistence type="predicted"/>